<dbReference type="Proteomes" id="UP001219518">
    <property type="component" value="Unassembled WGS sequence"/>
</dbReference>
<organism evidence="9 10">
    <name type="scientific">Frankliniella fusca</name>
    <dbReference type="NCBI Taxonomy" id="407009"/>
    <lineage>
        <taxon>Eukaryota</taxon>
        <taxon>Metazoa</taxon>
        <taxon>Ecdysozoa</taxon>
        <taxon>Arthropoda</taxon>
        <taxon>Hexapoda</taxon>
        <taxon>Insecta</taxon>
        <taxon>Pterygota</taxon>
        <taxon>Neoptera</taxon>
        <taxon>Paraneoptera</taxon>
        <taxon>Thysanoptera</taxon>
        <taxon>Terebrantia</taxon>
        <taxon>Thripoidea</taxon>
        <taxon>Thripidae</taxon>
        <taxon>Frankliniella</taxon>
    </lineage>
</organism>
<reference evidence="9" key="1">
    <citation type="submission" date="2021-07" db="EMBL/GenBank/DDBJ databases">
        <authorList>
            <person name="Catto M.A."/>
            <person name="Jacobson A."/>
            <person name="Kennedy G."/>
            <person name="Labadie P."/>
            <person name="Hunt B.G."/>
            <person name="Srinivasan R."/>
        </authorList>
    </citation>
    <scope>NUCLEOTIDE SEQUENCE</scope>
    <source>
        <strain evidence="9">PL_HMW_Pooled</strain>
        <tissue evidence="9">Head</tissue>
    </source>
</reference>
<dbReference type="PANTHER" id="PTHR12911">
    <property type="entry name" value="SAD1/UNC-84-LIKE PROTEIN-RELATED"/>
    <property type="match status" value="1"/>
</dbReference>
<feature type="region of interest" description="Disordered" evidence="6">
    <location>
        <begin position="140"/>
        <end position="179"/>
    </location>
</feature>
<evidence type="ECO:0000256" key="3">
    <source>
        <dbReference type="ARBA" id="ARBA00022989"/>
    </source>
</evidence>
<sequence>MSDRVLRSRARNGPTPLSLSEDREKVKFSGFDTSLMMCVHCCSAGRRRQKEVQPLNTVAQERFKHEPRPPFKKRVVFSSKRYSSDDLPLVPNGKAHGIAATGNLASPIHGILKPSPLQEAYIADVIDEEVTEEVVEMTTPVPAARGRSRTASRGRSTGAGRASRVSKHASFTEEANSSPWTSASSSILAALALSVSPLARKRAKQAEEVAKEEEVVRRAVQFYKSSGEWWNAARRPAAPSAHAPPRDSPPRMATGLGPRVATRSSSSTPLSPRHSARASGSGRRREDQDAFTGGPVPLAVLQLPHPHPPAAAGTGTASMMGAGAPPASSPTTLLRRSPRSSAARTRSPLLYLSPERARSEERDDGPGHTPYPAGRPLAPPSPSPSPMDSYVFPKTDYSYSHMSSYHHREISPGVPTLPNMSRNGLHNTQKFNQNLAKQLHFDSLGSDSDEVDDARSRNPYPQHNHQSVWKRVFTLIMTTITSLSTMLVNGNQTVYRHPQPKGLILRIWSSFRERVSNFYRWITSSTSNRRTYQTGWTNGGYMLSRDRRTIQSQGSNSKDLLRRYSRIIAILLLLPLLLFLIGWWFPEEDSETSIPQVSSIGAKRLFHGLWIILKYPLDVVWAIVTAPLSLWPSNFVSTLYDICLSPLILLQSMFDVLYSLCWYIVSLFQMLLAPILSLKINLWDSSENFFSGSESLLDSTTGIDNNNLKALLNSALQKQEESLLIRMSKTQDVLKAEFLSKMSVQEKQLRAELKAKEGFGQQLNLKVLHLQDELRRLRRRFSTCCRGSEPIPSGAVRGNLWEELKKLLSSPEGLILLGAAAAHATPAVEVDKSLVTIPQFNDTEIRAWISSSFLDKDDFEKALANMTKYFNEELERRSANMMTATAEEINAKLARQSKIHLAQVSKLQSELSASFGYQNNQFQRGATSSTTDAASSVDESIVRRIVDAAIAVYDADKTGMADYALESQGGQVVSTRCTETYQVKSPTLSVFGVPLWYPSNSPRTVIQPGMHPGECWAFVGSQGYLVIQLSHRIHVKGFTYEHISPVLLPTGKMNSAPKEFSVYGLSTEGDPTPVLLGDYHYLQNSTSMQFFPVQRLNSPPLQLIEIQVKSNHGNINYTCMYRFRVHGSIA</sequence>
<feature type="compositionally biased region" description="Low complexity" evidence="6">
    <location>
        <begin position="262"/>
        <end position="281"/>
    </location>
</feature>
<comment type="caution">
    <text evidence="9">The sequence shown here is derived from an EMBL/GenBank/DDBJ whole genome shotgun (WGS) entry which is preliminary data.</text>
</comment>
<feature type="region of interest" description="Disordered" evidence="6">
    <location>
        <begin position="1"/>
        <end position="21"/>
    </location>
</feature>
<evidence type="ECO:0000256" key="6">
    <source>
        <dbReference type="SAM" id="MobiDB-lite"/>
    </source>
</evidence>
<evidence type="ECO:0000313" key="9">
    <source>
        <dbReference type="EMBL" id="KAK3913289.1"/>
    </source>
</evidence>
<feature type="transmembrane region" description="Helical" evidence="7">
    <location>
        <begin position="567"/>
        <end position="585"/>
    </location>
</feature>
<keyword evidence="4" id="KW-0175">Coiled coil</keyword>
<dbReference type="PROSITE" id="PS51469">
    <property type="entry name" value="SUN"/>
    <property type="match status" value="1"/>
</dbReference>
<proteinExistence type="predicted"/>
<accession>A0AAE1H205</accession>
<evidence type="ECO:0000256" key="4">
    <source>
        <dbReference type="ARBA" id="ARBA00023054"/>
    </source>
</evidence>
<comment type="subcellular location">
    <subcellularLocation>
        <location evidence="1">Membrane</location>
    </subcellularLocation>
</comment>
<name>A0AAE1H205_9NEOP</name>
<feature type="region of interest" description="Disordered" evidence="6">
    <location>
        <begin position="444"/>
        <end position="463"/>
    </location>
</feature>
<feature type="compositionally biased region" description="Low complexity" evidence="6">
    <location>
        <begin position="153"/>
        <end position="163"/>
    </location>
</feature>
<evidence type="ECO:0000256" key="7">
    <source>
        <dbReference type="SAM" id="Phobius"/>
    </source>
</evidence>
<evidence type="ECO:0000256" key="1">
    <source>
        <dbReference type="ARBA" id="ARBA00004370"/>
    </source>
</evidence>
<gene>
    <name evidence="9" type="ORF">KUF71_022743</name>
</gene>
<dbReference type="InterPro" id="IPR012919">
    <property type="entry name" value="SUN_dom"/>
</dbReference>
<dbReference type="Gene3D" id="2.60.120.260">
    <property type="entry name" value="Galactose-binding domain-like"/>
    <property type="match status" value="1"/>
</dbReference>
<dbReference type="GO" id="GO:0043495">
    <property type="term" value="F:protein-membrane adaptor activity"/>
    <property type="evidence" value="ECO:0007669"/>
    <property type="project" value="TreeGrafter"/>
</dbReference>
<protein>
    <submittedName>
        <fullName evidence="9">SUN domain-containing protein 1</fullName>
    </submittedName>
</protein>
<keyword evidence="3 7" id="KW-1133">Transmembrane helix</keyword>
<evidence type="ECO:0000313" key="10">
    <source>
        <dbReference type="Proteomes" id="UP001219518"/>
    </source>
</evidence>
<feature type="domain" description="SUN" evidence="8">
    <location>
        <begin position="969"/>
        <end position="1130"/>
    </location>
</feature>
<evidence type="ECO:0000256" key="2">
    <source>
        <dbReference type="ARBA" id="ARBA00022692"/>
    </source>
</evidence>
<evidence type="ECO:0000256" key="5">
    <source>
        <dbReference type="ARBA" id="ARBA00023136"/>
    </source>
</evidence>
<keyword evidence="10" id="KW-1185">Reference proteome</keyword>
<keyword evidence="5 7" id="KW-0472">Membrane</keyword>
<dbReference type="GO" id="GO:0034993">
    <property type="term" value="C:meiotic nuclear membrane microtubule tethering complex"/>
    <property type="evidence" value="ECO:0007669"/>
    <property type="project" value="TreeGrafter"/>
</dbReference>
<feature type="transmembrane region" description="Helical" evidence="7">
    <location>
        <begin position="468"/>
        <end position="488"/>
    </location>
</feature>
<reference evidence="9" key="2">
    <citation type="journal article" date="2023" name="BMC Genomics">
        <title>Pest status, molecular evolution, and epigenetic factors derived from the genome assembly of Frankliniella fusca, a thysanopteran phytovirus vector.</title>
        <authorList>
            <person name="Catto M.A."/>
            <person name="Labadie P.E."/>
            <person name="Jacobson A.L."/>
            <person name="Kennedy G.G."/>
            <person name="Srinivasan R."/>
            <person name="Hunt B.G."/>
        </authorList>
    </citation>
    <scope>NUCLEOTIDE SEQUENCE</scope>
    <source>
        <strain evidence="9">PL_HMW_Pooled</strain>
    </source>
</reference>
<keyword evidence="2 7" id="KW-0812">Transmembrane</keyword>
<dbReference type="Pfam" id="PF07738">
    <property type="entry name" value="Sad1_UNC"/>
    <property type="match status" value="1"/>
</dbReference>
<feature type="compositionally biased region" description="Basic and acidic residues" evidence="6">
    <location>
        <begin position="355"/>
        <end position="366"/>
    </location>
</feature>
<dbReference type="FunFam" id="2.60.120.260:FF:000009">
    <property type="entry name" value="SUN domain-containing protein 1 isoform X1"/>
    <property type="match status" value="1"/>
</dbReference>
<dbReference type="InterPro" id="IPR045119">
    <property type="entry name" value="SUN1-5"/>
</dbReference>
<dbReference type="AlphaFoldDB" id="A0AAE1H205"/>
<dbReference type="EMBL" id="JAHWGI010000318">
    <property type="protein sequence ID" value="KAK3913289.1"/>
    <property type="molecule type" value="Genomic_DNA"/>
</dbReference>
<dbReference type="PANTHER" id="PTHR12911:SF8">
    <property type="entry name" value="KLAROID PROTEIN-RELATED"/>
    <property type="match status" value="1"/>
</dbReference>
<feature type="compositionally biased region" description="Low complexity" evidence="6">
    <location>
        <begin position="310"/>
        <end position="350"/>
    </location>
</feature>
<feature type="transmembrane region" description="Helical" evidence="7">
    <location>
        <begin position="605"/>
        <end position="624"/>
    </location>
</feature>
<feature type="region of interest" description="Disordered" evidence="6">
    <location>
        <begin position="235"/>
        <end position="389"/>
    </location>
</feature>
<evidence type="ECO:0000259" key="8">
    <source>
        <dbReference type="PROSITE" id="PS51469"/>
    </source>
</evidence>